<proteinExistence type="predicted"/>
<gene>
    <name evidence="2" type="ORF">AF72_07315</name>
    <name evidence="3" type="ORF">LPH55_00615</name>
</gene>
<accession>Z9JIW1</accession>
<dbReference type="RefSeq" id="WP_051482314.1">
    <property type="nucleotide sequence ID" value="NZ_CP053627.1"/>
</dbReference>
<dbReference type="OrthoDB" id="5676848at2"/>
<dbReference type="EMBL" id="JAJPPU010000001">
    <property type="protein sequence ID" value="MCD8472006.1"/>
    <property type="molecule type" value="Genomic_DNA"/>
</dbReference>
<evidence type="ECO:0000313" key="3">
    <source>
        <dbReference type="EMBL" id="MCD8472006.1"/>
    </source>
</evidence>
<name>Z9JIW1_9GAMM</name>
<evidence type="ECO:0000313" key="5">
    <source>
        <dbReference type="Proteomes" id="UP001430701"/>
    </source>
</evidence>
<sequence length="95" mass="10375">MAKSEVLDRAFKPLQQAQVEQIKIQATSPDNINVKAHPNGISTPTHSSPAIGKFLRQEPSPRGGHGRTPSSALYHLDKRAMCRKVESGSDQRIAC</sequence>
<evidence type="ECO:0000313" key="2">
    <source>
        <dbReference type="EMBL" id="EWS78094.1"/>
    </source>
</evidence>
<keyword evidence="5" id="KW-1185">Reference proteome</keyword>
<organism evidence="2 4">
    <name type="scientific">Xylella taiwanensis</name>
    <dbReference type="NCBI Taxonomy" id="1444770"/>
    <lineage>
        <taxon>Bacteria</taxon>
        <taxon>Pseudomonadati</taxon>
        <taxon>Pseudomonadota</taxon>
        <taxon>Gammaproteobacteria</taxon>
        <taxon>Lysobacterales</taxon>
        <taxon>Lysobacteraceae</taxon>
        <taxon>Xylella</taxon>
    </lineage>
</organism>
<evidence type="ECO:0000256" key="1">
    <source>
        <dbReference type="SAM" id="MobiDB-lite"/>
    </source>
</evidence>
<dbReference type="Proteomes" id="UP001430701">
    <property type="component" value="Unassembled WGS sequence"/>
</dbReference>
<comment type="caution">
    <text evidence="2">The sequence shown here is derived from an EMBL/GenBank/DDBJ whole genome shotgun (WGS) entry which is preliminary data.</text>
</comment>
<feature type="region of interest" description="Disordered" evidence="1">
    <location>
        <begin position="31"/>
        <end position="50"/>
    </location>
</feature>
<dbReference type="EMBL" id="JDSQ01000010">
    <property type="protein sequence ID" value="EWS78094.1"/>
    <property type="molecule type" value="Genomic_DNA"/>
</dbReference>
<dbReference type="AlphaFoldDB" id="Z9JIW1"/>
<dbReference type="GeneID" id="68901744"/>
<reference evidence="2 4" key="1">
    <citation type="journal article" date="2014" name="Genome Announc.">
        <title>Draft Genome Sequence of Xylella fastidiosa Pear Leaf Scorch Strain in Taiwan.</title>
        <authorList>
            <person name="Su C.C."/>
            <person name="Deng W.L."/>
            <person name="Jan F.J."/>
            <person name="Chang C.J."/>
            <person name="Huang H."/>
            <person name="Chen J."/>
        </authorList>
    </citation>
    <scope>NUCLEOTIDE SEQUENCE [LARGE SCALE GENOMIC DNA]</scope>
    <source>
        <strain evidence="2 4">PLS229</strain>
    </source>
</reference>
<protein>
    <submittedName>
        <fullName evidence="2">Transposase ISXoo12</fullName>
    </submittedName>
</protein>
<evidence type="ECO:0000313" key="4">
    <source>
        <dbReference type="Proteomes" id="UP000020406"/>
    </source>
</evidence>
<dbReference type="Proteomes" id="UP000020406">
    <property type="component" value="Unassembled WGS sequence"/>
</dbReference>
<reference evidence="3" key="2">
    <citation type="submission" date="2021-11" db="EMBL/GenBank/DDBJ databases">
        <title>Genome sequence of Xylella taiwanensis PLS432.</title>
        <authorList>
            <person name="Weng L.-W."/>
            <person name="Su C.-C."/>
            <person name="Tsai C.-W."/>
            <person name="Kuo C.-H."/>
        </authorList>
    </citation>
    <scope>NUCLEOTIDE SEQUENCE</scope>
    <source>
        <strain evidence="3">PLS432</strain>
    </source>
</reference>